<reference evidence="4" key="1">
    <citation type="submission" date="2020-04" db="EMBL/GenBank/DDBJ databases">
        <authorList>
            <person name="Chiriac C."/>
            <person name="Salcher M."/>
            <person name="Ghai R."/>
            <person name="Kavagutti S V."/>
        </authorList>
    </citation>
    <scope>NUCLEOTIDE SEQUENCE</scope>
</reference>
<keyword evidence="2" id="KW-1227">Viral tail protein</keyword>
<sequence>MSNYTKTVNFAAKDALTTGDANKIVKGTEIDTEFNNIATAVATKFDSTSTVAVANGGTGATTAATAVSNLGALPSVNPSYTGTLTGGTGVINIGSGQIGKDASGNFLVGTTAATLSTNTFTIAAAKPALVLGNSTTADSSVVLTLIKAGSTASTSQLYQSFSYNSGSNGNGGISGNGDSQAAFYTTSDARLKENVVNLPSQLSNILALRPVEFDYIASKGHQIGFIAQEVQAIYPDLISVNSDGYLSVSGLDKNTSRLIKAIQELKALVDAQAARITALESA</sequence>
<proteinExistence type="predicted"/>
<dbReference type="EMBL" id="LR797336">
    <property type="protein sequence ID" value="CAB4203877.1"/>
    <property type="molecule type" value="Genomic_DNA"/>
</dbReference>
<keyword evidence="2" id="KW-0946">Virion</keyword>
<feature type="domain" description="Peptidase S74" evidence="3">
    <location>
        <begin position="187"/>
        <end position="276"/>
    </location>
</feature>
<dbReference type="EMBL" id="LR798459">
    <property type="protein sequence ID" value="CAB5238361.1"/>
    <property type="molecule type" value="Genomic_DNA"/>
</dbReference>
<dbReference type="EMBL" id="LR797068">
    <property type="protein sequence ID" value="CAB4184719.1"/>
    <property type="molecule type" value="Genomic_DNA"/>
</dbReference>
<evidence type="ECO:0000313" key="5">
    <source>
        <dbReference type="EMBL" id="CAB4184719.1"/>
    </source>
</evidence>
<evidence type="ECO:0000313" key="6">
    <source>
        <dbReference type="EMBL" id="CAB4203877.1"/>
    </source>
</evidence>
<gene>
    <name evidence="5" type="ORF">UFOVP1115_31</name>
    <name evidence="6" type="ORF">UFOVP1390_11</name>
    <name evidence="7" type="ORF">UFOVP1567_30</name>
    <name evidence="4" type="ORF">UFOVP626_5</name>
</gene>
<dbReference type="GO" id="GO:0098015">
    <property type="term" value="C:virus tail"/>
    <property type="evidence" value="ECO:0007669"/>
    <property type="project" value="UniProtKB-KW"/>
</dbReference>
<accession>A0A6J5N7X6</accession>
<dbReference type="InterPro" id="IPR030392">
    <property type="entry name" value="S74_ICA"/>
</dbReference>
<evidence type="ECO:0000259" key="3">
    <source>
        <dbReference type="PROSITE" id="PS51688"/>
    </source>
</evidence>
<organism evidence="4">
    <name type="scientific">uncultured Caudovirales phage</name>
    <dbReference type="NCBI Taxonomy" id="2100421"/>
    <lineage>
        <taxon>Viruses</taxon>
        <taxon>Duplodnaviria</taxon>
        <taxon>Heunggongvirae</taxon>
        <taxon>Uroviricota</taxon>
        <taxon>Caudoviricetes</taxon>
        <taxon>Peduoviridae</taxon>
        <taxon>Maltschvirus</taxon>
        <taxon>Maltschvirus maltsch</taxon>
    </lineage>
</organism>
<dbReference type="PROSITE" id="PS51688">
    <property type="entry name" value="ICA"/>
    <property type="match status" value="1"/>
</dbReference>
<comment type="subcellular location">
    <subcellularLocation>
        <location evidence="1">Virion</location>
    </subcellularLocation>
</comment>
<evidence type="ECO:0000313" key="7">
    <source>
        <dbReference type="EMBL" id="CAB5238361.1"/>
    </source>
</evidence>
<protein>
    <submittedName>
        <fullName evidence="4">Intramolecular chaperone auto-processing domain containing protein</fullName>
    </submittedName>
</protein>
<evidence type="ECO:0000313" key="4">
    <source>
        <dbReference type="EMBL" id="CAB4153516.1"/>
    </source>
</evidence>
<evidence type="ECO:0000256" key="1">
    <source>
        <dbReference type="ARBA" id="ARBA00004328"/>
    </source>
</evidence>
<evidence type="ECO:0000256" key="2">
    <source>
        <dbReference type="ARBA" id="ARBA00022732"/>
    </source>
</evidence>
<dbReference type="EMBL" id="LR796605">
    <property type="protein sequence ID" value="CAB4153516.1"/>
    <property type="molecule type" value="Genomic_DNA"/>
</dbReference>
<dbReference type="Pfam" id="PF13884">
    <property type="entry name" value="Peptidase_S74"/>
    <property type="match status" value="1"/>
</dbReference>
<name>A0A6J5N7X6_9CAUD</name>